<evidence type="ECO:0000313" key="5">
    <source>
        <dbReference type="Proteomes" id="UP000320085"/>
    </source>
</evidence>
<feature type="region of interest" description="Disordered" evidence="1">
    <location>
        <begin position="1"/>
        <end position="52"/>
    </location>
</feature>
<dbReference type="Gene3D" id="2.60.120.260">
    <property type="entry name" value="Galactose-binding domain-like"/>
    <property type="match status" value="2"/>
</dbReference>
<dbReference type="GO" id="GO:0016740">
    <property type="term" value="F:transferase activity"/>
    <property type="evidence" value="ECO:0007669"/>
    <property type="project" value="UniProtKB-KW"/>
</dbReference>
<dbReference type="Proteomes" id="UP000320085">
    <property type="component" value="Unassembled WGS sequence"/>
</dbReference>
<feature type="transmembrane region" description="Helical" evidence="2">
    <location>
        <begin position="455"/>
        <end position="475"/>
    </location>
</feature>
<evidence type="ECO:0000313" key="4">
    <source>
        <dbReference type="EMBL" id="TQN48112.1"/>
    </source>
</evidence>
<dbReference type="SUPFAM" id="SSF49785">
    <property type="entry name" value="Galactose-binding domain-like"/>
    <property type="match status" value="2"/>
</dbReference>
<sequence>MGPLTLTSAPTDRPEETASQPGRPDKAVSTSTPAVATGVRPPDGRPVAPPAPGGGAPRLVWHLRLVAVVIGLAAICFRQSPGLIVPDTKLDLTADPGGFLLRALHLWDPQGALGQLQNQAYGYLFPVGPFHLLLTSAGLPAWVVQRLWWTTILVVAFLGMWRLSRAMGVDRPWVRLVVAVVYALGPRMLSEVAVTSVEVWPLALAPWVLLPLLVPDRSVRWRATRSGLAFACVGGVNAVASGAVLVLPLLWLLTRRWDREQLRLALAWAAAVVVASAWWVLPLLVLGRNSPPFLSWIENAAVTTATASPFEALRGTSAWLGFLAAPAGPSWPAAWLLLTSPLLIVATTVVAASGLAGLALRRTPHRAFLLLGLVVGLGLVTVGNPVSGWLPEAARHLLDGPLAPLRNTHKFELVVRLPLVIGLGHLLVRAHALLRSDRPLLPAWSDSWVRRGLPAIVVTSLLVVACAPAVGVALARPEGYRAIPDHWRRAASWLDAQPAPGAVLVAPAASFSDLTWGSTKDEPLQALMHRPFVVRDAVPLGSAGATRLLDSLQDRLGSGQRVDGLRTVLAGAGIGFVLVRNEIRLDAQGSPPAAVTRSLVESGLRRVAAFGPPTGAYGESDSLTVDHRTLVQRPAIEIYAVGGAQPARLVSTERLARVTGGPENLLGIADATGRRDVLAGTDALVVPTSPASPWVLTDGQRRREVDFGSAADNTSQLLARDDAGRSGRAVIDYTSDPRAGQTTLHWRGVRSVTASSSASDATATLRLGPGNGPASALDADLRTRWVSGTYGSAVGEWLQVDLDAERDVSGTTISVSGNTPVAAEPTVLRVETAAGATTSEVRPGPILPLLTPPGRTSWIRITLARVGEGTPNGFSINEIGIPGVDPGPTAVLPERAAGGTDAQDGTGTPDAVLLQEGARGRSQCLTLDSVARCSPTLGQEWEETGWSRQWSAERPATYAASGTVRALDGPAAERLLALPSGIEATASSRLVDAPSGRPEAALDGNPGTGWVAGEVDPAPWFSLRLPKARVLDGLTITKSFDLAASTPVEVRVTFDDGSTVTRRADTEGRISFPAKRTRTLKLTFGDVRLLENIDSATGRRTFAPTGFSELTLSGATDLVRPLSPDQSTGVPCGFGPPIDVDGKRVLTSVTGRVGDMLEGRPLRWQVCSDGSSLDTPSGTVLVRARATAEFAPVTLDLLGAGAPRRAAAQTPVSLERPTPAQAVATLPQRSGSTTLVLAQNFHPGWEATTADGQALTPVRINGWQQGWLVPAGAATMVAARFAPDVPYQLALLLGALLLVSGLVLTVALARRDEDARPSRVTPARPAGVLAAALAVAAVVGGPVAVAALLVVGLVALLPGAGRHERPDPVVWWSAGRRRRRVLLVLAVLGPVAAAVVVATDPWPGGRLGIESLVVQAGVWLGVAASLWVALGDGRRLPRLGMVRTRRMTGRSTTT</sequence>
<evidence type="ECO:0000259" key="3">
    <source>
        <dbReference type="PROSITE" id="PS50022"/>
    </source>
</evidence>
<comment type="caution">
    <text evidence="4">The sequence shown here is derived from an EMBL/GenBank/DDBJ whole genome shotgun (WGS) entry which is preliminary data.</text>
</comment>
<evidence type="ECO:0000256" key="1">
    <source>
        <dbReference type="SAM" id="MobiDB-lite"/>
    </source>
</evidence>
<dbReference type="InterPro" id="IPR008979">
    <property type="entry name" value="Galactose-bd-like_sf"/>
</dbReference>
<feature type="transmembrane region" description="Helical" evidence="2">
    <location>
        <begin position="1381"/>
        <end position="1399"/>
    </location>
</feature>
<dbReference type="Pfam" id="PF11847">
    <property type="entry name" value="GT-C_AftD"/>
    <property type="match status" value="1"/>
</dbReference>
<feature type="transmembrane region" description="Helical" evidence="2">
    <location>
        <begin position="1289"/>
        <end position="1309"/>
    </location>
</feature>
<reference evidence="4 5" key="1">
    <citation type="submission" date="2019-06" db="EMBL/GenBank/DDBJ databases">
        <title>Sequencing the genomes of 1000 actinobacteria strains.</title>
        <authorList>
            <person name="Klenk H.-P."/>
        </authorList>
    </citation>
    <scope>NUCLEOTIDE SEQUENCE [LARGE SCALE GENOMIC DNA]</scope>
    <source>
        <strain evidence="4 5">DSM 21776</strain>
    </source>
</reference>
<feature type="transmembrane region" description="Helical" evidence="2">
    <location>
        <begin position="1411"/>
        <end position="1430"/>
    </location>
</feature>
<feature type="transmembrane region" description="Helical" evidence="2">
    <location>
        <begin position="333"/>
        <end position="360"/>
    </location>
</feature>
<feature type="transmembrane region" description="Helical" evidence="2">
    <location>
        <begin position="367"/>
        <end position="390"/>
    </location>
</feature>
<keyword evidence="2" id="KW-0472">Membrane</keyword>
<feature type="transmembrane region" description="Helical" evidence="2">
    <location>
        <begin position="413"/>
        <end position="434"/>
    </location>
</feature>
<dbReference type="InterPro" id="IPR021798">
    <property type="entry name" value="AftD_N"/>
</dbReference>
<dbReference type="EMBL" id="VFQF01000001">
    <property type="protein sequence ID" value="TQN48112.1"/>
    <property type="molecule type" value="Genomic_DNA"/>
</dbReference>
<dbReference type="Pfam" id="PF24607">
    <property type="entry name" value="CBM_AftD"/>
    <property type="match status" value="1"/>
</dbReference>
<feature type="transmembrane region" description="Helical" evidence="2">
    <location>
        <begin position="1329"/>
        <end position="1360"/>
    </location>
</feature>
<feature type="domain" description="F5/8 type C" evidence="3">
    <location>
        <begin position="734"/>
        <end position="813"/>
    </location>
</feature>
<feature type="domain" description="F5/8 type C" evidence="3">
    <location>
        <begin position="971"/>
        <end position="1059"/>
    </location>
</feature>
<feature type="compositionally biased region" description="Polar residues" evidence="1">
    <location>
        <begin position="1"/>
        <end position="10"/>
    </location>
</feature>
<keyword evidence="2" id="KW-0812">Transmembrane</keyword>
<dbReference type="RefSeq" id="WP_141820843.1">
    <property type="nucleotide sequence ID" value="NZ_BAAAQC010000018.1"/>
</dbReference>
<feature type="transmembrane region" description="Helical" evidence="2">
    <location>
        <begin position="265"/>
        <end position="286"/>
    </location>
</feature>
<feature type="transmembrane region" description="Helical" evidence="2">
    <location>
        <begin position="147"/>
        <end position="164"/>
    </location>
</feature>
<accession>A0A543PVK5</accession>
<gene>
    <name evidence="4" type="ORF">FHX52_1236</name>
</gene>
<dbReference type="InterPro" id="IPR056997">
    <property type="entry name" value="CBM_AftD"/>
</dbReference>
<keyword evidence="2" id="KW-1133">Transmembrane helix</keyword>
<protein>
    <submittedName>
        <fullName evidence="4">Arabinofuranan 3-O-arabinosyltransferase</fullName>
    </submittedName>
</protein>
<organism evidence="4 5">
    <name type="scientific">Humibacillus xanthopallidus</name>
    <dbReference type="NCBI Taxonomy" id="412689"/>
    <lineage>
        <taxon>Bacteria</taxon>
        <taxon>Bacillati</taxon>
        <taxon>Actinomycetota</taxon>
        <taxon>Actinomycetes</taxon>
        <taxon>Micrococcales</taxon>
        <taxon>Intrasporangiaceae</taxon>
        <taxon>Humibacillus</taxon>
    </lineage>
</organism>
<name>A0A543PVK5_9MICO</name>
<dbReference type="OrthoDB" id="5242711at2"/>
<dbReference type="PROSITE" id="PS50022">
    <property type="entry name" value="FA58C_3"/>
    <property type="match status" value="2"/>
</dbReference>
<proteinExistence type="predicted"/>
<dbReference type="InterPro" id="IPR000421">
    <property type="entry name" value="FA58C"/>
</dbReference>
<feature type="transmembrane region" description="Helical" evidence="2">
    <location>
        <begin position="176"/>
        <end position="208"/>
    </location>
</feature>
<evidence type="ECO:0000256" key="2">
    <source>
        <dbReference type="SAM" id="Phobius"/>
    </source>
</evidence>
<feature type="transmembrane region" description="Helical" evidence="2">
    <location>
        <begin position="228"/>
        <end position="253"/>
    </location>
</feature>
<keyword evidence="4" id="KW-0808">Transferase</keyword>